<evidence type="ECO:0000256" key="1">
    <source>
        <dbReference type="ARBA" id="ARBA00000185"/>
    </source>
</evidence>
<accession>A0ABN3HMH9</accession>
<dbReference type="EMBL" id="BAAARB010000012">
    <property type="protein sequence ID" value="GAA2383393.1"/>
    <property type="molecule type" value="Genomic_DNA"/>
</dbReference>
<dbReference type="InterPro" id="IPR013757">
    <property type="entry name" value="Topo_IIA_A_a_sf"/>
</dbReference>
<sequence>MERDGEVQYISDGRRTFYRDSNGAAVELSGRGIRMPWLTTHISPIDLVGQSGVLHQMTRDVIALTTPVPVRCDGRPAWSTLLGRPGATERERLTITIDDRSGLIVELSSGRGFALTVTSLSSGPVDDDAFAWPWPGNPPVEEVISDRQRTIDRSAILEAITSAVDRRTEVLAAIASSTVVDDARTAVAGLLGTDEAGTDAVLAMQLRKFTRFEREKIRDEAENLRALLDNANDATNG</sequence>
<name>A0ABN3HMH9_9ACTN</name>
<evidence type="ECO:0008006" key="4">
    <source>
        <dbReference type="Google" id="ProtNLM"/>
    </source>
</evidence>
<comment type="catalytic activity">
    <reaction evidence="1">
        <text>ATP-dependent breakage, passage and rejoining of double-stranded DNA.</text>
        <dbReference type="EC" id="5.6.2.2"/>
    </reaction>
</comment>
<evidence type="ECO:0000313" key="3">
    <source>
        <dbReference type="Proteomes" id="UP001501170"/>
    </source>
</evidence>
<dbReference type="Gene3D" id="1.10.268.10">
    <property type="entry name" value="Topoisomerase, domain 3"/>
    <property type="match status" value="1"/>
</dbReference>
<gene>
    <name evidence="2" type="ORF">GCM10009855_24480</name>
</gene>
<proteinExistence type="predicted"/>
<dbReference type="SUPFAM" id="SSF56719">
    <property type="entry name" value="Type II DNA topoisomerase"/>
    <property type="match status" value="1"/>
</dbReference>
<comment type="caution">
    <text evidence="2">The sequence shown here is derived from an EMBL/GenBank/DDBJ whole genome shotgun (WGS) entry which is preliminary data.</text>
</comment>
<protein>
    <recommendedName>
        <fullName evidence="4">DNA topoisomerase (ATP-hydrolyzing)</fullName>
    </recommendedName>
</protein>
<keyword evidence="3" id="KW-1185">Reference proteome</keyword>
<evidence type="ECO:0000313" key="2">
    <source>
        <dbReference type="EMBL" id="GAA2383393.1"/>
    </source>
</evidence>
<dbReference type="InterPro" id="IPR013760">
    <property type="entry name" value="Topo_IIA-like_dom_sf"/>
</dbReference>
<dbReference type="Proteomes" id="UP001501170">
    <property type="component" value="Unassembled WGS sequence"/>
</dbReference>
<reference evidence="2 3" key="1">
    <citation type="journal article" date="2019" name="Int. J. Syst. Evol. Microbiol.">
        <title>The Global Catalogue of Microorganisms (GCM) 10K type strain sequencing project: providing services to taxonomists for standard genome sequencing and annotation.</title>
        <authorList>
            <consortium name="The Broad Institute Genomics Platform"/>
            <consortium name="The Broad Institute Genome Sequencing Center for Infectious Disease"/>
            <person name="Wu L."/>
            <person name="Ma J."/>
        </authorList>
    </citation>
    <scope>NUCLEOTIDE SEQUENCE [LARGE SCALE GENOMIC DNA]</scope>
    <source>
        <strain evidence="2 3">JCM 16227</strain>
    </source>
</reference>
<organism evidence="2 3">
    <name type="scientific">Gordonia cholesterolivorans</name>
    <dbReference type="NCBI Taxonomy" id="559625"/>
    <lineage>
        <taxon>Bacteria</taxon>
        <taxon>Bacillati</taxon>
        <taxon>Actinomycetota</taxon>
        <taxon>Actinomycetes</taxon>
        <taxon>Mycobacteriales</taxon>
        <taxon>Gordoniaceae</taxon>
        <taxon>Gordonia</taxon>
    </lineage>
</organism>